<protein>
    <submittedName>
        <fullName evidence="3">Outer membrane protein TolC</fullName>
    </submittedName>
</protein>
<dbReference type="PANTHER" id="PTHR30203:SF24">
    <property type="entry name" value="BLR4935 PROTEIN"/>
    <property type="match status" value="1"/>
</dbReference>
<dbReference type="PROSITE" id="PS51257">
    <property type="entry name" value="PROKAR_LIPOPROTEIN"/>
    <property type="match status" value="1"/>
</dbReference>
<accession>A0A1M7KSB7</accession>
<dbReference type="Pfam" id="PF02321">
    <property type="entry name" value="OEP"/>
    <property type="match status" value="2"/>
</dbReference>
<evidence type="ECO:0000256" key="2">
    <source>
        <dbReference type="SAM" id="SignalP"/>
    </source>
</evidence>
<keyword evidence="4" id="KW-1185">Reference proteome</keyword>
<reference evidence="4" key="1">
    <citation type="submission" date="2016-11" db="EMBL/GenBank/DDBJ databases">
        <authorList>
            <person name="Varghese N."/>
            <person name="Submissions S."/>
        </authorList>
    </citation>
    <scope>NUCLEOTIDE SEQUENCE [LARGE SCALE GENOMIC DNA]</scope>
    <source>
        <strain evidence="4">Sac-22</strain>
    </source>
</reference>
<feature type="chain" id="PRO_5009927691" evidence="2">
    <location>
        <begin position="19"/>
        <end position="469"/>
    </location>
</feature>
<evidence type="ECO:0000256" key="1">
    <source>
        <dbReference type="ARBA" id="ARBA00007613"/>
    </source>
</evidence>
<dbReference type="InterPro" id="IPR003423">
    <property type="entry name" value="OMP_efflux"/>
</dbReference>
<dbReference type="Proteomes" id="UP000184339">
    <property type="component" value="Unassembled WGS sequence"/>
</dbReference>
<dbReference type="EMBL" id="FRCX01000002">
    <property type="protein sequence ID" value="SHM68331.1"/>
    <property type="molecule type" value="Genomic_DNA"/>
</dbReference>
<evidence type="ECO:0000313" key="3">
    <source>
        <dbReference type="EMBL" id="SHM68331.1"/>
    </source>
</evidence>
<dbReference type="InterPro" id="IPR010131">
    <property type="entry name" value="MdtP/NodT-like"/>
</dbReference>
<dbReference type="STRING" id="551987.SAMN05192549_102222"/>
<evidence type="ECO:0000313" key="4">
    <source>
        <dbReference type="Proteomes" id="UP000184339"/>
    </source>
</evidence>
<name>A0A1M7KSB7_9BURK</name>
<dbReference type="PANTHER" id="PTHR30203">
    <property type="entry name" value="OUTER MEMBRANE CATION EFFLUX PROTEIN"/>
    <property type="match status" value="1"/>
</dbReference>
<dbReference type="RefSeq" id="WP_036623098.1">
    <property type="nucleotide sequence ID" value="NZ_FRCX01000002.1"/>
</dbReference>
<comment type="similarity">
    <text evidence="1">Belongs to the outer membrane factor (OMF) (TC 1.B.17) family.</text>
</comment>
<dbReference type="SUPFAM" id="SSF56954">
    <property type="entry name" value="Outer membrane efflux proteins (OEP)"/>
    <property type="match status" value="1"/>
</dbReference>
<feature type="signal peptide" evidence="2">
    <location>
        <begin position="1"/>
        <end position="18"/>
    </location>
</feature>
<sequence>MKQLLMLLAALLAGCASYTPKPLDPAVQGSAFGARSLDAPELKQFVERSYGHELSSWPPKAWDRSMLTLAALHFHPDLDTARARSQLAQAGVVTAGARPNPTLGVSLQHNADASVDQSPWTYGLGIDLPIETAGKRTYRSERARHLALAARFRENEALWQVISGVRTSLLAAYPTDVLIRRQHGLQAEITHLLERRFAAGYLSQPELTQARITLNQITLTLAANQKQRAENMARLAAAVGVPVKALETAAISFESFEQVVPVSALPSDAMQREAMRSRPDILASLAEYEASQSALQLEVAKQYPDISIGPGYSWDAGAVKWSLGLSLTLPLLNRNEGPIAEAEAHRKEAAGVFLATQTKAIAEVELALAGYGHAVRLFHIADALLRDQNKAERAAAASFKAGESDRLAWLSSRYETVTAELARLSALSQVQLTLGQLEDALRRPLGGNVLPAAVEQAVTPKPFNNREQP</sequence>
<dbReference type="GO" id="GO:0015562">
    <property type="term" value="F:efflux transmembrane transporter activity"/>
    <property type="evidence" value="ECO:0007669"/>
    <property type="project" value="InterPro"/>
</dbReference>
<dbReference type="Gene3D" id="1.20.1600.10">
    <property type="entry name" value="Outer membrane efflux proteins (OEP)"/>
    <property type="match status" value="1"/>
</dbReference>
<keyword evidence="2" id="KW-0732">Signal</keyword>
<proteinExistence type="inferred from homology"/>
<gene>
    <name evidence="3" type="ORF">SAMN05192549_102222</name>
</gene>
<organism evidence="3 4">
    <name type="scientific">Duganella sacchari</name>
    <dbReference type="NCBI Taxonomy" id="551987"/>
    <lineage>
        <taxon>Bacteria</taxon>
        <taxon>Pseudomonadati</taxon>
        <taxon>Pseudomonadota</taxon>
        <taxon>Betaproteobacteria</taxon>
        <taxon>Burkholderiales</taxon>
        <taxon>Oxalobacteraceae</taxon>
        <taxon>Telluria group</taxon>
        <taxon>Duganella</taxon>
    </lineage>
</organism>
<dbReference type="AlphaFoldDB" id="A0A1M7KSB7"/>